<evidence type="ECO:0000313" key="4">
    <source>
        <dbReference type="Proteomes" id="UP001500879"/>
    </source>
</evidence>
<dbReference type="SUPFAM" id="SSF52540">
    <property type="entry name" value="P-loop containing nucleoside triphosphate hydrolases"/>
    <property type="match status" value="1"/>
</dbReference>
<proteinExistence type="predicted"/>
<dbReference type="Gene3D" id="3.40.50.300">
    <property type="entry name" value="P-loop containing nucleotide triphosphate hydrolases"/>
    <property type="match status" value="1"/>
</dbReference>
<feature type="compositionally biased region" description="Pro residues" evidence="1">
    <location>
        <begin position="1"/>
        <end position="15"/>
    </location>
</feature>
<protein>
    <recommendedName>
        <fullName evidence="2">ORC1/DEAH AAA+ ATPase domain-containing protein</fullName>
    </recommendedName>
</protein>
<keyword evidence="4" id="KW-1185">Reference proteome</keyword>
<accession>A0ABN0Z9Q4</accession>
<organism evidence="3 4">
    <name type="scientific">Streptomyces luteireticuli</name>
    <dbReference type="NCBI Taxonomy" id="173858"/>
    <lineage>
        <taxon>Bacteria</taxon>
        <taxon>Bacillati</taxon>
        <taxon>Actinomycetota</taxon>
        <taxon>Actinomycetes</taxon>
        <taxon>Kitasatosporales</taxon>
        <taxon>Streptomycetaceae</taxon>
        <taxon>Streptomyces</taxon>
    </lineage>
</organism>
<reference evidence="3 4" key="1">
    <citation type="journal article" date="2019" name="Int. J. Syst. Evol. Microbiol.">
        <title>The Global Catalogue of Microorganisms (GCM) 10K type strain sequencing project: providing services to taxonomists for standard genome sequencing and annotation.</title>
        <authorList>
            <consortium name="The Broad Institute Genomics Platform"/>
            <consortium name="The Broad Institute Genome Sequencing Center for Infectious Disease"/>
            <person name="Wu L."/>
            <person name="Ma J."/>
        </authorList>
    </citation>
    <scope>NUCLEOTIDE SEQUENCE [LARGE SCALE GENOMIC DNA]</scope>
    <source>
        <strain evidence="3 4">JCM 4788</strain>
    </source>
</reference>
<feature type="domain" description="ORC1/DEAH AAA+ ATPase" evidence="2">
    <location>
        <begin position="51"/>
        <end position="170"/>
    </location>
</feature>
<dbReference type="InterPro" id="IPR049945">
    <property type="entry name" value="AAA_22"/>
</dbReference>
<sequence>MTTPPDPGPEPPPDSQLPDPSSDHYMHLKGANSMGTAAARETEYWVNEAVSHQAMILIHGHVGLGKTFATHAALRKAAPDTTLRLPFRQAPKMSEIRGALRRALALPGEPPASADLHDHQIRQALAAGFHVLLLDEVQWLSATALDYFRALWDDETIPLTVVFVGSGNTRQKVLNQRALHSRIYDWQQFSPLTTEEVLTTIPVYHPLWATTDSDLLLFTNDHGGHGAFRNWAKITFHLQEVLQRDPDRTLNKDLIRWVLSRLG</sequence>
<feature type="region of interest" description="Disordered" evidence="1">
    <location>
        <begin position="1"/>
        <end position="23"/>
    </location>
</feature>
<comment type="caution">
    <text evidence="3">The sequence shown here is derived from an EMBL/GenBank/DDBJ whole genome shotgun (WGS) entry which is preliminary data.</text>
</comment>
<evidence type="ECO:0000259" key="2">
    <source>
        <dbReference type="Pfam" id="PF13401"/>
    </source>
</evidence>
<dbReference type="Pfam" id="PF13401">
    <property type="entry name" value="AAA_22"/>
    <property type="match status" value="1"/>
</dbReference>
<dbReference type="Proteomes" id="UP001500879">
    <property type="component" value="Unassembled WGS sequence"/>
</dbReference>
<dbReference type="EMBL" id="BAAABX010000097">
    <property type="protein sequence ID" value="GAA0439755.1"/>
    <property type="molecule type" value="Genomic_DNA"/>
</dbReference>
<dbReference type="InterPro" id="IPR027417">
    <property type="entry name" value="P-loop_NTPase"/>
</dbReference>
<name>A0ABN0Z9Q4_9ACTN</name>
<evidence type="ECO:0000256" key="1">
    <source>
        <dbReference type="SAM" id="MobiDB-lite"/>
    </source>
</evidence>
<evidence type="ECO:0000313" key="3">
    <source>
        <dbReference type="EMBL" id="GAA0439755.1"/>
    </source>
</evidence>
<gene>
    <name evidence="3" type="ORF">GCM10010357_71350</name>
</gene>